<name>A0A402AWS2_9CHLR</name>
<dbReference type="PANTHER" id="PTHR36436">
    <property type="entry name" value="SLL5081 PROTEIN"/>
    <property type="match status" value="1"/>
</dbReference>
<evidence type="ECO:0008006" key="3">
    <source>
        <dbReference type="Google" id="ProtNLM"/>
    </source>
</evidence>
<evidence type="ECO:0000313" key="2">
    <source>
        <dbReference type="Proteomes" id="UP000287188"/>
    </source>
</evidence>
<gene>
    <name evidence="1" type="ORF">KDK_73380</name>
</gene>
<dbReference type="InterPro" id="IPR035948">
    <property type="entry name" value="YwqG-like_sf"/>
</dbReference>
<dbReference type="PANTHER" id="PTHR36436:SF6">
    <property type="entry name" value="SLL5081 PROTEIN"/>
    <property type="match status" value="1"/>
</dbReference>
<dbReference type="Gene3D" id="2.30.320.10">
    <property type="entry name" value="YwqG-like"/>
    <property type="match status" value="1"/>
</dbReference>
<dbReference type="Pfam" id="PF09234">
    <property type="entry name" value="DUF1963"/>
    <property type="match status" value="1"/>
</dbReference>
<dbReference type="OrthoDB" id="8856529at2"/>
<dbReference type="Proteomes" id="UP000287188">
    <property type="component" value="Unassembled WGS sequence"/>
</dbReference>
<proteinExistence type="predicted"/>
<evidence type="ECO:0000313" key="1">
    <source>
        <dbReference type="EMBL" id="GCE23538.1"/>
    </source>
</evidence>
<keyword evidence="2" id="KW-1185">Reference proteome</keyword>
<comment type="caution">
    <text evidence="1">The sequence shown here is derived from an EMBL/GenBank/DDBJ whole genome shotgun (WGS) entry which is preliminary data.</text>
</comment>
<organism evidence="1 2">
    <name type="scientific">Dictyobacter kobayashii</name>
    <dbReference type="NCBI Taxonomy" id="2014872"/>
    <lineage>
        <taxon>Bacteria</taxon>
        <taxon>Bacillati</taxon>
        <taxon>Chloroflexota</taxon>
        <taxon>Ktedonobacteria</taxon>
        <taxon>Ktedonobacterales</taxon>
        <taxon>Dictyobacteraceae</taxon>
        <taxon>Dictyobacter</taxon>
    </lineage>
</organism>
<accession>A0A402AWS2</accession>
<dbReference type="EMBL" id="BIFS01000002">
    <property type="protein sequence ID" value="GCE23538.1"/>
    <property type="molecule type" value="Genomic_DNA"/>
</dbReference>
<dbReference type="InterPro" id="IPR015315">
    <property type="entry name" value="DUF1963"/>
</dbReference>
<sequence length="286" mass="31914">MKIGTVQTALKKASLVRLSPYIKVLINPAIKLKTTPVKDAQSEAKLPVGISKVGGVPDLPAGQQWPVWKDIPQSFVAQILLSDAAPYDANHVLPEQGMLWFFYDAGQETYGENPQDAGGWRVFYSSDVQHLQRATIPKALPAQARFKTCTVSFASTLTMAQQPQLEVADLTWNNDDQAKYDAVYARFTDTGDKTLPHNQMLGHPETLQDDMRLQCQMMTNGVTDIDDPKVAELTKEANAWQLLLQVDSDERIGMNWPGSGMLYYWIKLPDLQAQKFDGTWLVAQSD</sequence>
<dbReference type="SUPFAM" id="SSF103032">
    <property type="entry name" value="Hypothetical protein YwqG"/>
    <property type="match status" value="1"/>
</dbReference>
<dbReference type="RefSeq" id="WP_126556957.1">
    <property type="nucleotide sequence ID" value="NZ_BIFS01000002.1"/>
</dbReference>
<protein>
    <recommendedName>
        <fullName evidence="3">DUF1963 domain-containing protein</fullName>
    </recommendedName>
</protein>
<reference evidence="2" key="1">
    <citation type="submission" date="2018-12" db="EMBL/GenBank/DDBJ databases">
        <title>Tengunoibacter tsumagoiensis gen. nov., sp. nov., Dictyobacter kobayashii sp. nov., D. alpinus sp. nov., and D. joshuensis sp. nov. and description of Dictyobacteraceae fam. nov. within the order Ktedonobacterales isolated from Tengu-no-mugimeshi.</title>
        <authorList>
            <person name="Wang C.M."/>
            <person name="Zheng Y."/>
            <person name="Sakai Y."/>
            <person name="Toyoda A."/>
            <person name="Minakuchi Y."/>
            <person name="Abe K."/>
            <person name="Yokota A."/>
            <person name="Yabe S."/>
        </authorList>
    </citation>
    <scope>NUCLEOTIDE SEQUENCE [LARGE SCALE GENOMIC DNA]</scope>
    <source>
        <strain evidence="2">Uno11</strain>
    </source>
</reference>
<dbReference type="AlphaFoldDB" id="A0A402AWS2"/>